<evidence type="ECO:0000313" key="3">
    <source>
        <dbReference type="EMBL" id="CAD5126424.1"/>
    </source>
</evidence>
<keyword evidence="1" id="KW-1015">Disulfide bond</keyword>
<dbReference type="GO" id="GO:0006508">
    <property type="term" value="P:proteolysis"/>
    <property type="evidence" value="ECO:0007669"/>
    <property type="project" value="InterPro"/>
</dbReference>
<dbReference type="Gene3D" id="2.60.120.200">
    <property type="match status" value="2"/>
</dbReference>
<dbReference type="SUPFAM" id="SSF50494">
    <property type="entry name" value="Trypsin-like serine proteases"/>
    <property type="match status" value="1"/>
</dbReference>
<dbReference type="GO" id="GO:0004252">
    <property type="term" value="F:serine-type endopeptidase activity"/>
    <property type="evidence" value="ECO:0007669"/>
    <property type="project" value="InterPro"/>
</dbReference>
<dbReference type="InterPro" id="IPR001254">
    <property type="entry name" value="Trypsin_dom"/>
</dbReference>
<dbReference type="InterPro" id="IPR009003">
    <property type="entry name" value="Peptidase_S1_PA"/>
</dbReference>
<dbReference type="CDD" id="cd00190">
    <property type="entry name" value="Tryp_SPc"/>
    <property type="match status" value="1"/>
</dbReference>
<sequence>MIEFEVDCFHNVKNLNISIDSINIEKDHMENSNSTISRNINPKHLEIVNCEFESNLCNYELILSKNVSLYERSQWFLKNGGVEGKSGYEITEKPGGFFFSSSLFLCEGRTPILESPMITIENVGHTFSFYHFLSGGVRNAIYATINGKVYYYFNRYWQGFLQSGYWKKAVLHLPIGTYKIRIELDCTTLWTHSVDLDSFAINRDPIPTISPKTTKTITPILKPTNKPKTLADYLELNAYDEKYIWTFQKRNSGVLTRPNSDVNGSGYYLYSGPGRCYSNYVAIHLYSQVVNVNQTGYRFSFYYYLENVKGMRISLRFGIKQVFVIDKDEHNRKNITSNKWNKIMLDLPIGKYYIKFSVYCSTVNSNGNFAIDSIVVDRASPATLMPSSTKQSESKVGLNYERCGLQSDSSYIIGGNPSRIEDIPWQIMLLQTYNGITTYSGAVLIHENYALTTASVVNNQYATYRILVGTDSFVGGKTYEISNIIKHPEFGQGLGNSIALLKLKSNVQMSQKISTACVLNTTLIGSESHNCYISGFGRLFPTEFRLPQLRKANQKLITKLQCNKKIPIVNLNYDKIMCSIGESGEQSCIGDLGGGLFCKRNNRWTLVGIQSNFIKGCKYGLTISQQVGSFYSWIEQMISNE</sequence>
<dbReference type="Gene3D" id="2.40.10.10">
    <property type="entry name" value="Trypsin-like serine proteases"/>
    <property type="match status" value="1"/>
</dbReference>
<name>A0A7I8WEA5_9ANNE</name>
<dbReference type="Proteomes" id="UP000549394">
    <property type="component" value="Unassembled WGS sequence"/>
</dbReference>
<dbReference type="OrthoDB" id="6261922at2759"/>
<organism evidence="3 4">
    <name type="scientific">Dimorphilus gyrociliatus</name>
    <dbReference type="NCBI Taxonomy" id="2664684"/>
    <lineage>
        <taxon>Eukaryota</taxon>
        <taxon>Metazoa</taxon>
        <taxon>Spiralia</taxon>
        <taxon>Lophotrochozoa</taxon>
        <taxon>Annelida</taxon>
        <taxon>Polychaeta</taxon>
        <taxon>Polychaeta incertae sedis</taxon>
        <taxon>Dinophilidae</taxon>
        <taxon>Dimorphilus</taxon>
    </lineage>
</organism>
<proteinExistence type="predicted"/>
<dbReference type="InterPro" id="IPR013320">
    <property type="entry name" value="ConA-like_dom_sf"/>
</dbReference>
<dbReference type="SUPFAM" id="SSF49899">
    <property type="entry name" value="Concanavalin A-like lectins/glucanases"/>
    <property type="match status" value="2"/>
</dbReference>
<dbReference type="SMART" id="SM00020">
    <property type="entry name" value="Tryp_SPc"/>
    <property type="match status" value="1"/>
</dbReference>
<dbReference type="PANTHER" id="PTHR24250:SF27">
    <property type="entry name" value="ELASTASE 2 LIKE"/>
    <property type="match status" value="1"/>
</dbReference>
<dbReference type="AlphaFoldDB" id="A0A7I8WEA5"/>
<protein>
    <submittedName>
        <fullName evidence="3">DgyrCDS14558</fullName>
    </submittedName>
</protein>
<keyword evidence="4" id="KW-1185">Reference proteome</keyword>
<dbReference type="InterPro" id="IPR043504">
    <property type="entry name" value="Peptidase_S1_PA_chymotrypsin"/>
</dbReference>
<gene>
    <name evidence="3" type="ORF">DGYR_LOCUS13667</name>
</gene>
<feature type="domain" description="Peptidase S1" evidence="2">
    <location>
        <begin position="412"/>
        <end position="639"/>
    </location>
</feature>
<evidence type="ECO:0000256" key="1">
    <source>
        <dbReference type="ARBA" id="ARBA00023157"/>
    </source>
</evidence>
<comment type="caution">
    <text evidence="3">The sequence shown here is derived from an EMBL/GenBank/DDBJ whole genome shotgun (WGS) entry which is preliminary data.</text>
</comment>
<evidence type="ECO:0000313" key="4">
    <source>
        <dbReference type="Proteomes" id="UP000549394"/>
    </source>
</evidence>
<dbReference type="Pfam" id="PF00089">
    <property type="entry name" value="Trypsin"/>
    <property type="match status" value="1"/>
</dbReference>
<evidence type="ECO:0000259" key="2">
    <source>
        <dbReference type="PROSITE" id="PS50240"/>
    </source>
</evidence>
<dbReference type="PANTHER" id="PTHR24250">
    <property type="entry name" value="CHYMOTRYPSIN-RELATED"/>
    <property type="match status" value="1"/>
</dbReference>
<dbReference type="PROSITE" id="PS50240">
    <property type="entry name" value="TRYPSIN_DOM"/>
    <property type="match status" value="1"/>
</dbReference>
<accession>A0A7I8WEA5</accession>
<reference evidence="3 4" key="1">
    <citation type="submission" date="2020-08" db="EMBL/GenBank/DDBJ databases">
        <authorList>
            <person name="Hejnol A."/>
        </authorList>
    </citation>
    <scope>NUCLEOTIDE SEQUENCE [LARGE SCALE GENOMIC DNA]</scope>
</reference>
<dbReference type="EMBL" id="CAJFCJ010000047">
    <property type="protein sequence ID" value="CAD5126424.1"/>
    <property type="molecule type" value="Genomic_DNA"/>
</dbReference>